<dbReference type="InterPro" id="IPR036705">
    <property type="entry name" value="Ribosyl_crysJ1_sf"/>
</dbReference>
<dbReference type="OrthoDB" id="2021138at2759"/>
<dbReference type="SUPFAM" id="SSF101478">
    <property type="entry name" value="ADP-ribosylglycohydrolase"/>
    <property type="match status" value="2"/>
</dbReference>
<comment type="caution">
    <text evidence="14">The sequence shown here is derived from an EMBL/GenBank/DDBJ whole genome shotgun (WGS) entry which is preliminary data.</text>
</comment>
<dbReference type="PANTHER" id="PTHR16222">
    <property type="entry name" value="ADP-RIBOSYLGLYCOHYDROLASE"/>
    <property type="match status" value="1"/>
</dbReference>
<feature type="binding site" evidence="12">
    <location>
        <position position="95"/>
    </location>
    <ligand>
        <name>Mg(2+)</name>
        <dbReference type="ChEBI" id="CHEBI:18420"/>
        <label>1</label>
    </ligand>
</feature>
<dbReference type="EC" id="3.2.1.143" evidence="2"/>
<dbReference type="PANTHER" id="PTHR16222:SF24">
    <property type="entry name" value="ADP-RIBOSYLHYDROLASE ARH3"/>
    <property type="match status" value="1"/>
</dbReference>
<feature type="binding site" evidence="12">
    <location>
        <position position="360"/>
    </location>
    <ligand>
        <name>Mg(2+)</name>
        <dbReference type="ChEBI" id="CHEBI:18420"/>
        <label>1</label>
    </ligand>
</feature>
<evidence type="ECO:0000256" key="4">
    <source>
        <dbReference type="ARBA" id="ARBA00041057"/>
    </source>
</evidence>
<sequence>MYCLFVDKPWLKYQFTDVHRKLIKKPDELECEMKDPTANIDKIVLDKTLGSLMGLALGDALDAHVEFRSHEYLQANLVKNLKGGGTWGLDNGQFTDDTSMALCLATSLIARRDFVAYDQLFTDDTSMALYLATSLIARRDFVAYDQLVRYKWWYQYGYMSSTGQRFDIDSATKQSLVRFAKNQKDFANKNNIPIQYMDFLSNRDCLRKFSVYCSEAGAAGNEALMRLAPVPLFFYRNPENLLNTQASVVKLLMVMSKPMMRADFMQPSSSWFGDKDLHPDIQKIAEGSYKKRGGYQDGIRGEGYIVNALEAALWAFWSDENSFEIGALKAVNLEAALWAFWSDENSFEIGALKAVNLGDDTGTTAAIYGQLAGAYYGFKELPRKWIEHVYAKRFIECLSKWVVYEGENWPHNQIDNDNDDDDDQIEDMNSVGQTSENLRPRRDTVATCAYHIEAANRINYDDAIGCNLKMSQSSRRASTDISNNNNEVCVTSTLVHASHSPPGKSVRRTSHRHIFDASSLKSTEHA</sequence>
<dbReference type="GO" id="GO:0046872">
    <property type="term" value="F:metal ion binding"/>
    <property type="evidence" value="ECO:0007669"/>
    <property type="project" value="UniProtKB-KW"/>
</dbReference>
<comment type="cofactor">
    <cofactor evidence="12">
        <name>Mg(2+)</name>
        <dbReference type="ChEBI" id="CHEBI:18420"/>
    </cofactor>
    <text evidence="12">Binds 2 magnesium ions per subunit.</text>
</comment>
<dbReference type="Proteomes" id="UP000663825">
    <property type="component" value="Unassembled WGS sequence"/>
</dbReference>
<name>A0A817UTR0_9BILA</name>
<feature type="binding site" evidence="12">
    <location>
        <position position="363"/>
    </location>
    <ligand>
        <name>Mg(2+)</name>
        <dbReference type="ChEBI" id="CHEBI:18420"/>
        <label>1</label>
    </ligand>
</feature>
<feature type="binding site" evidence="12">
    <location>
        <position position="96"/>
    </location>
    <ligand>
        <name>Mg(2+)</name>
        <dbReference type="ChEBI" id="CHEBI:18420"/>
        <label>1</label>
    </ligand>
</feature>
<keyword evidence="12" id="KW-0479">Metal-binding</keyword>
<dbReference type="AlphaFoldDB" id="A0A817UTR0"/>
<dbReference type="Gene3D" id="1.10.4080.10">
    <property type="entry name" value="ADP-ribosylation/Crystallin J1"/>
    <property type="match status" value="3"/>
</dbReference>
<organism evidence="14 15">
    <name type="scientific">Rotaria socialis</name>
    <dbReference type="NCBI Taxonomy" id="392032"/>
    <lineage>
        <taxon>Eukaryota</taxon>
        <taxon>Metazoa</taxon>
        <taxon>Spiralia</taxon>
        <taxon>Gnathifera</taxon>
        <taxon>Rotifera</taxon>
        <taxon>Eurotatoria</taxon>
        <taxon>Bdelloidea</taxon>
        <taxon>Philodinida</taxon>
        <taxon>Philodinidae</taxon>
        <taxon>Rotaria</taxon>
    </lineage>
</organism>
<reference evidence="14" key="1">
    <citation type="submission" date="2021-02" db="EMBL/GenBank/DDBJ databases">
        <authorList>
            <person name="Nowell W R."/>
        </authorList>
    </citation>
    <scope>NUCLEOTIDE SEQUENCE</scope>
</reference>
<proteinExistence type="inferred from homology"/>
<dbReference type="Pfam" id="PF03747">
    <property type="entry name" value="ADP_ribosyl_GH"/>
    <property type="match status" value="3"/>
</dbReference>
<dbReference type="EMBL" id="CAJNXB010003749">
    <property type="protein sequence ID" value="CAF3333866.1"/>
    <property type="molecule type" value="Genomic_DNA"/>
</dbReference>
<evidence type="ECO:0000256" key="3">
    <source>
        <dbReference type="ARBA" id="ARBA00022801"/>
    </source>
</evidence>
<evidence type="ECO:0000256" key="9">
    <source>
        <dbReference type="ARBA" id="ARBA00043187"/>
    </source>
</evidence>
<evidence type="ECO:0000256" key="13">
    <source>
        <dbReference type="SAM" id="MobiDB-lite"/>
    </source>
</evidence>
<feature type="region of interest" description="Disordered" evidence="13">
    <location>
        <begin position="496"/>
        <end position="526"/>
    </location>
</feature>
<dbReference type="InterPro" id="IPR050792">
    <property type="entry name" value="ADP-ribosylglycohydrolase"/>
</dbReference>
<comment type="catalytic activity">
    <reaction evidence="11">
        <text>alpha-NAD(+) + H2O = ADP-D-ribose + nicotinamide + H(+)</text>
        <dbReference type="Rhea" id="RHEA:68792"/>
        <dbReference type="ChEBI" id="CHEBI:15377"/>
        <dbReference type="ChEBI" id="CHEBI:15378"/>
        <dbReference type="ChEBI" id="CHEBI:17154"/>
        <dbReference type="ChEBI" id="CHEBI:57967"/>
        <dbReference type="ChEBI" id="CHEBI:77017"/>
    </reaction>
</comment>
<evidence type="ECO:0000313" key="14">
    <source>
        <dbReference type="EMBL" id="CAF3333866.1"/>
    </source>
</evidence>
<evidence type="ECO:0000256" key="6">
    <source>
        <dbReference type="ARBA" id="ARBA00042471"/>
    </source>
</evidence>
<keyword evidence="3" id="KW-0378">Hydrolase</keyword>
<evidence type="ECO:0000256" key="8">
    <source>
        <dbReference type="ARBA" id="ARBA00042850"/>
    </source>
</evidence>
<feature type="binding site" evidence="12">
    <location>
        <position position="97"/>
    </location>
    <ligand>
        <name>Mg(2+)</name>
        <dbReference type="ChEBI" id="CHEBI:18420"/>
        <label>1</label>
    </ligand>
</feature>
<evidence type="ECO:0000256" key="5">
    <source>
        <dbReference type="ARBA" id="ARBA00042398"/>
    </source>
</evidence>
<evidence type="ECO:0000256" key="12">
    <source>
        <dbReference type="PIRSR" id="PIRSR605502-1"/>
    </source>
</evidence>
<feature type="region of interest" description="Disordered" evidence="13">
    <location>
        <begin position="412"/>
        <end position="438"/>
    </location>
</feature>
<accession>A0A817UTR0</accession>
<evidence type="ECO:0000256" key="1">
    <source>
        <dbReference type="ARBA" id="ARBA00010702"/>
    </source>
</evidence>
<comment type="similarity">
    <text evidence="1">Belongs to the ADP-ribosylglycohydrolase family.</text>
</comment>
<evidence type="ECO:0000256" key="10">
    <source>
        <dbReference type="ARBA" id="ARBA00043193"/>
    </source>
</evidence>
<evidence type="ECO:0000256" key="2">
    <source>
        <dbReference type="ARBA" id="ARBA00012255"/>
    </source>
</evidence>
<dbReference type="GO" id="GO:0004649">
    <property type="term" value="F:poly(ADP-ribose) glycohydrolase activity"/>
    <property type="evidence" value="ECO:0007669"/>
    <property type="project" value="UniProtKB-EC"/>
</dbReference>
<dbReference type="InterPro" id="IPR005502">
    <property type="entry name" value="Ribosyl_crysJ1"/>
</dbReference>
<gene>
    <name evidence="14" type="ORF">TIS948_LOCUS21653</name>
</gene>
<keyword evidence="12" id="KW-0460">Magnesium</keyword>
<evidence type="ECO:0000256" key="7">
    <source>
        <dbReference type="ARBA" id="ARBA00042722"/>
    </source>
</evidence>
<protein>
    <recommendedName>
        <fullName evidence="4">ADP-ribosylhydrolase ARH3</fullName>
        <ecNumber evidence="2">3.2.1.143</ecNumber>
    </recommendedName>
    <alternativeName>
        <fullName evidence="5">ADP-ribose glycohydrolase ARH3</fullName>
    </alternativeName>
    <alternativeName>
        <fullName evidence="6">ADP-ribosylhydrolase 3</fullName>
    </alternativeName>
    <alternativeName>
        <fullName evidence="9">O-acetyl-ADP-ribose deacetylase ARH3</fullName>
    </alternativeName>
    <alternativeName>
        <fullName evidence="10">Poly(ADP-ribose) glycohydrolase ARH3</fullName>
    </alternativeName>
    <alternativeName>
        <fullName evidence="8">[Protein ADP-ribosylarginine] hydrolase-like protein 2</fullName>
    </alternativeName>
    <alternativeName>
        <fullName evidence="7">[Protein ADP-ribosylserine] hydrolase</fullName>
    </alternativeName>
</protein>
<feature type="compositionally biased region" description="Acidic residues" evidence="13">
    <location>
        <begin position="416"/>
        <end position="426"/>
    </location>
</feature>
<evidence type="ECO:0000313" key="15">
    <source>
        <dbReference type="Proteomes" id="UP000663825"/>
    </source>
</evidence>
<evidence type="ECO:0000256" key="11">
    <source>
        <dbReference type="ARBA" id="ARBA00049015"/>
    </source>
</evidence>